<dbReference type="Proteomes" id="UP000037178">
    <property type="component" value="Unassembled WGS sequence"/>
</dbReference>
<dbReference type="PANTHER" id="PTHR43581:SF2">
    <property type="entry name" value="EXCINUCLEASE ATPASE SUBUNIT"/>
    <property type="match status" value="1"/>
</dbReference>
<reference evidence="2 3" key="1">
    <citation type="submission" date="2015-06" db="EMBL/GenBank/DDBJ databases">
        <title>Draft genome sequence of an Alphaproteobacteria species associated to the Mediterranean sponge Oscarella lobularis.</title>
        <authorList>
            <person name="Jourda C."/>
            <person name="Santini S."/>
            <person name="Claverie J.-M."/>
        </authorList>
    </citation>
    <scope>NUCLEOTIDE SEQUENCE [LARGE SCALE GENOMIC DNA]</scope>
    <source>
        <strain evidence="2">IGS</strain>
    </source>
</reference>
<dbReference type="EMBL" id="LFTY01000002">
    <property type="protein sequence ID" value="KMW56273.1"/>
    <property type="molecule type" value="Genomic_DNA"/>
</dbReference>
<dbReference type="InterPro" id="IPR027417">
    <property type="entry name" value="P-loop_NTPase"/>
</dbReference>
<feature type="domain" description="AAA+ ATPase" evidence="1">
    <location>
        <begin position="44"/>
        <end position="288"/>
    </location>
</feature>
<dbReference type="GO" id="GO:0005524">
    <property type="term" value="F:ATP binding"/>
    <property type="evidence" value="ECO:0007669"/>
    <property type="project" value="InterPro"/>
</dbReference>
<dbReference type="OrthoDB" id="9789856at2"/>
<dbReference type="GO" id="GO:0006302">
    <property type="term" value="P:double-strand break repair"/>
    <property type="evidence" value="ECO:0007669"/>
    <property type="project" value="InterPro"/>
</dbReference>
<dbReference type="SMART" id="SM00382">
    <property type="entry name" value="AAA"/>
    <property type="match status" value="1"/>
</dbReference>
<evidence type="ECO:0000259" key="1">
    <source>
        <dbReference type="SMART" id="SM00382"/>
    </source>
</evidence>
<accession>A0A0J9GS17</accession>
<name>A0A0J9GS17_9RHOB</name>
<dbReference type="Pfam" id="PF13304">
    <property type="entry name" value="AAA_21"/>
    <property type="match status" value="1"/>
</dbReference>
<dbReference type="GO" id="GO:0016887">
    <property type="term" value="F:ATP hydrolysis activity"/>
    <property type="evidence" value="ECO:0007669"/>
    <property type="project" value="InterPro"/>
</dbReference>
<protein>
    <recommendedName>
        <fullName evidence="1">AAA+ ATPase domain-containing protein</fullName>
    </recommendedName>
</protein>
<dbReference type="SUPFAM" id="SSF52540">
    <property type="entry name" value="P-loop containing nucleoside triphosphate hydrolases"/>
    <property type="match status" value="1"/>
</dbReference>
<comment type="caution">
    <text evidence="2">The sequence shown here is derived from an EMBL/GenBank/DDBJ whole genome shotgun (WGS) entry which is preliminary data.</text>
</comment>
<dbReference type="PANTHER" id="PTHR43581">
    <property type="entry name" value="ATP/GTP PHOSPHATASE"/>
    <property type="match status" value="1"/>
</dbReference>
<keyword evidence="3" id="KW-1185">Reference proteome</keyword>
<proteinExistence type="predicted"/>
<dbReference type="Gene3D" id="3.40.50.300">
    <property type="entry name" value="P-loop containing nucleotide triphosphate hydrolases"/>
    <property type="match status" value="2"/>
</dbReference>
<evidence type="ECO:0000313" key="2">
    <source>
        <dbReference type="EMBL" id="KMW56273.1"/>
    </source>
</evidence>
<dbReference type="InterPro" id="IPR003593">
    <property type="entry name" value="AAA+_ATPase"/>
</dbReference>
<dbReference type="CDD" id="cd00267">
    <property type="entry name" value="ABC_ATPase"/>
    <property type="match status" value="1"/>
</dbReference>
<sequence length="480" mass="54614">MNSNEMRRLERKWRTNSGASWPKRLEWLEIKNIRGWEEQRIDFDFPIVAIVGENGSGKSTILQSAACSFRNQGGANYFPTEFFPETAWDSLNDAAIRVGIKQGPNHSNHSIRKPSTRWLGQPERPLRPVRYLDLSRLQPVGTRVGYARIAKTRHNEAHAVNFDEQQIHRMSAIMGRTYNDAKMAKTSIDPNRDIPVLTKEHRPYSGFHQGSGETTVAELLQTDLPKHGLVLIDEIESSLHPRAQRRLMRDLATVTRTQECQVVITTHSPYILEELPLEARIYILENAGEKTIARGVSPQFAMTKMDDENYPEVEVFVEDDRAKIWLESILSVHHQDVVQKVSIIPFGSANLGVALGQITSQGRFPRPTVVFLDGDQDDATGCSLLPGDDAPEVVVFERLKRENWSDLWTRVARDLSYVADACSKSMTSLDHHSWVNQAASELLLSGDFLWQCMCLEWAKTVRPRDTQYIRDDIQDALRTI</sequence>
<dbReference type="InterPro" id="IPR051396">
    <property type="entry name" value="Bact_Antivir_Def_Nuclease"/>
</dbReference>
<dbReference type="InterPro" id="IPR038729">
    <property type="entry name" value="Rad50/SbcC_AAA"/>
</dbReference>
<dbReference type="AlphaFoldDB" id="A0A0J9GS17"/>
<dbReference type="PATRIC" id="fig|1675527.3.peg.1307"/>
<dbReference type="InterPro" id="IPR003959">
    <property type="entry name" value="ATPase_AAA_core"/>
</dbReference>
<dbReference type="Pfam" id="PF13476">
    <property type="entry name" value="AAA_23"/>
    <property type="match status" value="1"/>
</dbReference>
<organism evidence="2 3">
    <name type="scientific">Candidatus Rhodobacter oscarellae</name>
    <dbReference type="NCBI Taxonomy" id="1675527"/>
    <lineage>
        <taxon>Bacteria</taxon>
        <taxon>Pseudomonadati</taxon>
        <taxon>Pseudomonadota</taxon>
        <taxon>Alphaproteobacteria</taxon>
        <taxon>Rhodobacterales</taxon>
        <taxon>Rhodobacter group</taxon>
        <taxon>Rhodobacter</taxon>
    </lineage>
</organism>
<evidence type="ECO:0000313" key="3">
    <source>
        <dbReference type="Proteomes" id="UP000037178"/>
    </source>
</evidence>
<gene>
    <name evidence="2" type="ORF">AIOL_001225</name>
</gene>